<dbReference type="KEGG" id="mhd:Marky_0436"/>
<dbReference type="Pfam" id="PF00702">
    <property type="entry name" value="Hydrolase"/>
    <property type="match status" value="1"/>
</dbReference>
<dbReference type="InterPro" id="IPR044924">
    <property type="entry name" value="HAD-SF_hydro_IA_REG-2-like_cap"/>
</dbReference>
<accession>F2NKZ9</accession>
<dbReference type="eggNOG" id="COG1011">
    <property type="taxonomic scope" value="Bacteria"/>
</dbReference>
<dbReference type="GO" id="GO:0016787">
    <property type="term" value="F:hydrolase activity"/>
    <property type="evidence" value="ECO:0007669"/>
    <property type="project" value="UniProtKB-KW"/>
</dbReference>
<evidence type="ECO:0000313" key="2">
    <source>
        <dbReference type="EMBL" id="AEB11188.1"/>
    </source>
</evidence>
<dbReference type="CDD" id="cd16415">
    <property type="entry name" value="HAD_dREG-2_like"/>
    <property type="match status" value="1"/>
</dbReference>
<proteinExistence type="predicted"/>
<gene>
    <name evidence="2" type="ordered locus">Marky_0436</name>
</gene>
<dbReference type="AlphaFoldDB" id="F2NKZ9"/>
<dbReference type="NCBIfam" id="TIGR01509">
    <property type="entry name" value="HAD-SF-IA-v3"/>
    <property type="match status" value="1"/>
</dbReference>
<keyword evidence="1 2" id="KW-0378">Hydrolase</keyword>
<dbReference type="Gene3D" id="1.10.150.720">
    <property type="entry name" value="Haloacid dehalogenase-like hydrolase"/>
    <property type="match status" value="1"/>
</dbReference>
<dbReference type="RefSeq" id="WP_013703241.1">
    <property type="nucleotide sequence ID" value="NC_015387.1"/>
</dbReference>
<dbReference type="InterPro" id="IPR023214">
    <property type="entry name" value="HAD_sf"/>
</dbReference>
<dbReference type="PANTHER" id="PTHR43316">
    <property type="entry name" value="HYDROLASE, HALOACID DELAHOGENASE-RELATED"/>
    <property type="match status" value="1"/>
</dbReference>
<dbReference type="SUPFAM" id="SSF56784">
    <property type="entry name" value="HAD-like"/>
    <property type="match status" value="1"/>
</dbReference>
<dbReference type="NCBIfam" id="TIGR01549">
    <property type="entry name" value="HAD-SF-IA-v1"/>
    <property type="match status" value="1"/>
</dbReference>
<reference evidence="2 3" key="1">
    <citation type="journal article" date="2012" name="Stand. Genomic Sci.">
        <title>Complete genome sequence of the aerobic, heterotroph Marinithermus hydrothermalis type strain (T1(T)) from a deep-sea hydrothermal vent chimney.</title>
        <authorList>
            <person name="Copeland A."/>
            <person name="Gu W."/>
            <person name="Yasawong M."/>
            <person name="Lapidus A."/>
            <person name="Lucas S."/>
            <person name="Deshpande S."/>
            <person name="Pagani I."/>
            <person name="Tapia R."/>
            <person name="Cheng J.F."/>
            <person name="Goodwin L.A."/>
            <person name="Pitluck S."/>
            <person name="Liolios K."/>
            <person name="Ivanova N."/>
            <person name="Mavromatis K."/>
            <person name="Mikhailova N."/>
            <person name="Pati A."/>
            <person name="Chen A."/>
            <person name="Palaniappan K."/>
            <person name="Land M."/>
            <person name="Pan C."/>
            <person name="Brambilla E.M."/>
            <person name="Rohde M."/>
            <person name="Tindall B.J."/>
            <person name="Sikorski J."/>
            <person name="Goker M."/>
            <person name="Detter J.C."/>
            <person name="Bristow J."/>
            <person name="Eisen J.A."/>
            <person name="Markowitz V."/>
            <person name="Hugenholtz P."/>
            <person name="Kyrpides N.C."/>
            <person name="Klenk H.P."/>
            <person name="Woyke T."/>
        </authorList>
    </citation>
    <scope>NUCLEOTIDE SEQUENCE [LARGE SCALE GENOMIC DNA]</scope>
    <source>
        <strain evidence="3">DSM 14884 / JCM 11576 / T1</strain>
    </source>
</reference>
<dbReference type="InterPro" id="IPR051540">
    <property type="entry name" value="S-2-haloacid_dehalogenase"/>
</dbReference>
<dbReference type="Proteomes" id="UP000007030">
    <property type="component" value="Chromosome"/>
</dbReference>
<dbReference type="InterPro" id="IPR036412">
    <property type="entry name" value="HAD-like_sf"/>
</dbReference>
<evidence type="ECO:0000313" key="3">
    <source>
        <dbReference type="Proteomes" id="UP000007030"/>
    </source>
</evidence>
<name>F2NKZ9_MARHT</name>
<dbReference type="STRING" id="869210.Marky_0436"/>
<evidence type="ECO:0000256" key="1">
    <source>
        <dbReference type="ARBA" id="ARBA00022801"/>
    </source>
</evidence>
<sequence length="220" mass="24367">MKRAVLFDIGDTLILTHPKLWLEPFLAERNLPADWSRLKEAARAAFATYQQRHLTATTLEEALAIWYAFDRALLEGLGVPEAEKVAQELVRQWDNPAIWPLAPHAREVLEALRYRGYRLGVVSNWDGLLPHILRVLGLAEHFDTLAVSALVGVAKPDPRIFKAALEALAVPPEAATHVGDSLEADIQAAQALGLGTVWVDHYGQHREALGDLRGVLERVA</sequence>
<keyword evidence="3" id="KW-1185">Reference proteome</keyword>
<protein>
    <submittedName>
        <fullName evidence="2">HAD-superfamily hydrolase, subfamily IA, variant 1</fullName>
    </submittedName>
</protein>
<organism evidence="2 3">
    <name type="scientific">Marinithermus hydrothermalis (strain DSM 14884 / JCM 11576 / T1)</name>
    <dbReference type="NCBI Taxonomy" id="869210"/>
    <lineage>
        <taxon>Bacteria</taxon>
        <taxon>Thermotogati</taxon>
        <taxon>Deinococcota</taxon>
        <taxon>Deinococci</taxon>
        <taxon>Thermales</taxon>
        <taxon>Thermaceae</taxon>
        <taxon>Marinithermus</taxon>
    </lineage>
</organism>
<dbReference type="HOGENOM" id="CLU_045011_8_0_0"/>
<dbReference type="Gene3D" id="3.40.50.1000">
    <property type="entry name" value="HAD superfamily/HAD-like"/>
    <property type="match status" value="1"/>
</dbReference>
<dbReference type="SFLD" id="SFLDG01129">
    <property type="entry name" value="C1.5:_HAD__Beta-PGM__Phosphata"/>
    <property type="match status" value="1"/>
</dbReference>
<dbReference type="InterPro" id="IPR006439">
    <property type="entry name" value="HAD-SF_hydro_IA"/>
</dbReference>
<dbReference type="OrthoDB" id="9809962at2"/>
<dbReference type="SFLD" id="SFLDS00003">
    <property type="entry name" value="Haloacid_Dehalogenase"/>
    <property type="match status" value="1"/>
</dbReference>
<dbReference type="EMBL" id="CP002630">
    <property type="protein sequence ID" value="AEB11188.1"/>
    <property type="molecule type" value="Genomic_DNA"/>
</dbReference>
<dbReference type="PRINTS" id="PR00413">
    <property type="entry name" value="HADHALOGNASE"/>
</dbReference>